<reference evidence="3" key="1">
    <citation type="journal article" date="2022" name="Int. J. Mol. Sci.">
        <title>Draft Genome of Tanacetum Coccineum: Genomic Comparison of Closely Related Tanacetum-Family Plants.</title>
        <authorList>
            <person name="Yamashiro T."/>
            <person name="Shiraishi A."/>
            <person name="Nakayama K."/>
            <person name="Satake H."/>
        </authorList>
    </citation>
    <scope>NUCLEOTIDE SEQUENCE</scope>
</reference>
<dbReference type="Pfam" id="PF00197">
    <property type="entry name" value="Kunitz_legume"/>
    <property type="match status" value="1"/>
</dbReference>
<dbReference type="EMBL" id="BQNB010011450">
    <property type="protein sequence ID" value="GJS90728.1"/>
    <property type="molecule type" value="Genomic_DNA"/>
</dbReference>
<sequence>ILDEDIIRGAYPISIEADVINRCSGSKIWKVSSVNVAKDDEHDHGPSYKDNKKKDDDDDDDKKFVSIQIVTTNGEFNKPESCFQFVENDMMPGLQSYQIQHCPFKCGSSSTGVGCYNVGIISNADGNGYLGHTDSIFPVVFTNLVK</sequence>
<dbReference type="InterPro" id="IPR011065">
    <property type="entry name" value="Kunitz_inhibitor_STI-like_sf"/>
</dbReference>
<feature type="region of interest" description="Disordered" evidence="2">
    <location>
        <begin position="38"/>
        <end position="60"/>
    </location>
</feature>
<dbReference type="PANTHER" id="PTHR33107">
    <property type="entry name" value="KUNITZ TRYPSIN INHIBITOR 2"/>
    <property type="match status" value="1"/>
</dbReference>
<protein>
    <submittedName>
        <fullName evidence="3">Proteinase inhibitor I3</fullName>
    </submittedName>
</protein>
<proteinExistence type="inferred from homology"/>
<evidence type="ECO:0000256" key="1">
    <source>
        <dbReference type="ARBA" id="ARBA00005440"/>
    </source>
</evidence>
<organism evidence="3 4">
    <name type="scientific">Tanacetum coccineum</name>
    <dbReference type="NCBI Taxonomy" id="301880"/>
    <lineage>
        <taxon>Eukaryota</taxon>
        <taxon>Viridiplantae</taxon>
        <taxon>Streptophyta</taxon>
        <taxon>Embryophyta</taxon>
        <taxon>Tracheophyta</taxon>
        <taxon>Spermatophyta</taxon>
        <taxon>Magnoliopsida</taxon>
        <taxon>eudicotyledons</taxon>
        <taxon>Gunneridae</taxon>
        <taxon>Pentapetalae</taxon>
        <taxon>asterids</taxon>
        <taxon>campanulids</taxon>
        <taxon>Asterales</taxon>
        <taxon>Asteraceae</taxon>
        <taxon>Asteroideae</taxon>
        <taxon>Anthemideae</taxon>
        <taxon>Anthemidinae</taxon>
        <taxon>Tanacetum</taxon>
    </lineage>
</organism>
<evidence type="ECO:0000256" key="2">
    <source>
        <dbReference type="SAM" id="MobiDB-lite"/>
    </source>
</evidence>
<gene>
    <name evidence="3" type="ORF">Tco_0773364</name>
</gene>
<evidence type="ECO:0000313" key="4">
    <source>
        <dbReference type="Proteomes" id="UP001151760"/>
    </source>
</evidence>
<dbReference type="SUPFAM" id="SSF50386">
    <property type="entry name" value="STI-like"/>
    <property type="match status" value="1"/>
</dbReference>
<dbReference type="Gene3D" id="2.80.10.50">
    <property type="match status" value="1"/>
</dbReference>
<comment type="similarity">
    <text evidence="1">Belongs to the protease inhibitor I3 (leguminous Kunitz-type inhibitor) family.</text>
</comment>
<comment type="caution">
    <text evidence="3">The sequence shown here is derived from an EMBL/GenBank/DDBJ whole genome shotgun (WGS) entry which is preliminary data.</text>
</comment>
<dbReference type="Proteomes" id="UP001151760">
    <property type="component" value="Unassembled WGS sequence"/>
</dbReference>
<feature type="compositionally biased region" description="Basic and acidic residues" evidence="2">
    <location>
        <begin position="38"/>
        <end position="55"/>
    </location>
</feature>
<reference evidence="3" key="2">
    <citation type="submission" date="2022-01" db="EMBL/GenBank/DDBJ databases">
        <authorList>
            <person name="Yamashiro T."/>
            <person name="Shiraishi A."/>
            <person name="Satake H."/>
            <person name="Nakayama K."/>
        </authorList>
    </citation>
    <scope>NUCLEOTIDE SEQUENCE</scope>
</reference>
<dbReference type="PANTHER" id="PTHR33107:SF37">
    <property type="entry name" value="PROTEINASE INHIBITOR I3"/>
    <property type="match status" value="1"/>
</dbReference>
<feature type="non-terminal residue" evidence="3">
    <location>
        <position position="1"/>
    </location>
</feature>
<dbReference type="InterPro" id="IPR002160">
    <property type="entry name" value="Prot_inh_Kunz-lg"/>
</dbReference>
<accession>A0ABQ4ZPK8</accession>
<evidence type="ECO:0000313" key="3">
    <source>
        <dbReference type="EMBL" id="GJS90728.1"/>
    </source>
</evidence>
<keyword evidence="4" id="KW-1185">Reference proteome</keyword>
<name>A0ABQ4ZPK8_9ASTR</name>